<dbReference type="InterPro" id="IPR039265">
    <property type="entry name" value="DIR1-like"/>
</dbReference>
<dbReference type="InterPro" id="IPR016140">
    <property type="entry name" value="Bifunc_inhib/LTP/seed_store"/>
</dbReference>
<reference evidence="2 3" key="1">
    <citation type="journal article" date="2020" name="IScience">
        <title>Genome Sequencing of the Endangered Kingdonia uniflora (Circaeasteraceae, Ranunculales) Reveals Potential Mechanisms of Evolutionary Specialization.</title>
        <authorList>
            <person name="Sun Y."/>
            <person name="Deng T."/>
            <person name="Zhang A."/>
            <person name="Moore M.J."/>
            <person name="Landis J.B."/>
            <person name="Lin N."/>
            <person name="Zhang H."/>
            <person name="Zhang X."/>
            <person name="Huang J."/>
            <person name="Zhang X."/>
            <person name="Sun H."/>
            <person name="Wang H."/>
        </authorList>
    </citation>
    <scope>NUCLEOTIDE SEQUENCE [LARGE SCALE GENOMIC DNA]</scope>
    <source>
        <strain evidence="2">TB1705</strain>
        <tissue evidence="2">Leaf</tissue>
    </source>
</reference>
<evidence type="ECO:0000313" key="3">
    <source>
        <dbReference type="Proteomes" id="UP000541444"/>
    </source>
</evidence>
<organism evidence="2 3">
    <name type="scientific">Kingdonia uniflora</name>
    <dbReference type="NCBI Taxonomy" id="39325"/>
    <lineage>
        <taxon>Eukaryota</taxon>
        <taxon>Viridiplantae</taxon>
        <taxon>Streptophyta</taxon>
        <taxon>Embryophyta</taxon>
        <taxon>Tracheophyta</taxon>
        <taxon>Spermatophyta</taxon>
        <taxon>Magnoliopsida</taxon>
        <taxon>Ranunculales</taxon>
        <taxon>Circaeasteraceae</taxon>
        <taxon>Kingdonia</taxon>
    </lineage>
</organism>
<dbReference type="PANTHER" id="PTHR33122:SF4">
    <property type="entry name" value="OS04G0415800 PROTEIN"/>
    <property type="match status" value="1"/>
</dbReference>
<keyword evidence="3" id="KW-1185">Reference proteome</keyword>
<protein>
    <recommendedName>
        <fullName evidence="1">Bifunctional inhibitor/plant lipid transfer protein/seed storage helical domain-containing protein</fullName>
    </recommendedName>
</protein>
<name>A0A7J7N1I0_9MAGN</name>
<evidence type="ECO:0000313" key="2">
    <source>
        <dbReference type="EMBL" id="KAF6161049.1"/>
    </source>
</evidence>
<comment type="caution">
    <text evidence="2">The sequence shown here is derived from an EMBL/GenBank/DDBJ whole genome shotgun (WGS) entry which is preliminary data.</text>
</comment>
<dbReference type="GO" id="GO:0009627">
    <property type="term" value="P:systemic acquired resistance"/>
    <property type="evidence" value="ECO:0007669"/>
    <property type="project" value="InterPro"/>
</dbReference>
<dbReference type="Gene3D" id="1.10.110.10">
    <property type="entry name" value="Plant lipid-transfer and hydrophobic proteins"/>
    <property type="match status" value="1"/>
</dbReference>
<dbReference type="GO" id="GO:0005504">
    <property type="term" value="F:fatty acid binding"/>
    <property type="evidence" value="ECO:0007669"/>
    <property type="project" value="InterPro"/>
</dbReference>
<dbReference type="CDD" id="cd00010">
    <property type="entry name" value="AAI_LTSS"/>
    <property type="match status" value="1"/>
</dbReference>
<gene>
    <name evidence="2" type="ORF">GIB67_007690</name>
</gene>
<dbReference type="AlphaFoldDB" id="A0A7J7N1I0"/>
<feature type="domain" description="Bifunctional inhibitor/plant lipid transfer protein/seed storage helical" evidence="1">
    <location>
        <begin position="8"/>
        <end position="50"/>
    </location>
</feature>
<dbReference type="InterPro" id="IPR036312">
    <property type="entry name" value="Bifun_inhib/LTP/seed_sf"/>
</dbReference>
<dbReference type="OrthoDB" id="678526at2759"/>
<accession>A0A7J7N1I0</accession>
<dbReference type="Proteomes" id="UP000541444">
    <property type="component" value="Unassembled WGS sequence"/>
</dbReference>
<sequence length="73" mass="7639">MAAQDEHAAVSSNCCAQIKKIGQNPTCLCAVMPSNTAKSSGAKPEIAVTLHFLNAATLLIAPLVINVEVRILH</sequence>
<dbReference type="EMBL" id="JACGCM010001144">
    <property type="protein sequence ID" value="KAF6161049.1"/>
    <property type="molecule type" value="Genomic_DNA"/>
</dbReference>
<dbReference type="SUPFAM" id="SSF47699">
    <property type="entry name" value="Bifunctional inhibitor/lipid-transfer protein/seed storage 2S albumin"/>
    <property type="match status" value="1"/>
</dbReference>
<dbReference type="Pfam" id="PF14368">
    <property type="entry name" value="LTP_2"/>
    <property type="match status" value="1"/>
</dbReference>
<evidence type="ECO:0000259" key="1">
    <source>
        <dbReference type="Pfam" id="PF14368"/>
    </source>
</evidence>
<proteinExistence type="predicted"/>
<dbReference type="PANTHER" id="PTHR33122">
    <property type="entry name" value="LIPID BINDING PROTEIN-RELATED"/>
    <property type="match status" value="1"/>
</dbReference>